<dbReference type="STRING" id="930991.A0A0D0DPJ5"/>
<feature type="region of interest" description="Disordered" evidence="1">
    <location>
        <begin position="30"/>
        <end position="90"/>
    </location>
</feature>
<dbReference type="OrthoDB" id="3071736at2759"/>
<accession>A0A0D0DPJ5</accession>
<sequence>MSVDLEPICLSFGSRSISARPSNLHTVTTTSTLHNDIDPPSTHFRDSPTLRASSPSSSMTARRFDAYPSSPALPDDEPFPPVHRPTRTLRRRSSRVSRWLLELQSQSTPSSPSDVLDLSDVLPVGTQCNPYLAYPHMSMAAVRRSLDDADSMHDYVVVDDDLVQECPQEGPLHAQESRDPSAPADTANTIRLINAPQSLRHSHLSTPSPTIATTRTPSRLSIFQRSSRGNSTSAANSPSRHARTASTQTSLFPHALSSLEDSHTHSSRWRPSVLGHFSSPSVPGARLAPGDSLTDRSRPSMSSTNTCSSFTTPTTTTMYEDGDSPAPSSTPSKSSSIFGSLRARSHTDGTSFQSFFKSDSASASSPALRPLPASALHLPERRPTPSSLARKASMIRLPFATKSRSNQSWALNQILVEEPDDSHPRVLFTGKHNGPRMSLSSRQAKKKKLVISGIPLGDTRRLEAVQRWCQSFGEVDQITRMPNGDLHVNFQKAEVADTVCRVRAKVQIAGVGSVHLSWITGKQRT</sequence>
<dbReference type="Proteomes" id="UP000054538">
    <property type="component" value="Unassembled WGS sequence"/>
</dbReference>
<protein>
    <recommendedName>
        <fullName evidence="4">RRM domain-containing protein</fullName>
    </recommendedName>
</protein>
<feature type="region of interest" description="Disordered" evidence="1">
    <location>
        <begin position="359"/>
        <end position="388"/>
    </location>
</feature>
<reference evidence="2 3" key="1">
    <citation type="submission" date="2014-04" db="EMBL/GenBank/DDBJ databases">
        <authorList>
            <consortium name="DOE Joint Genome Institute"/>
            <person name="Kuo A."/>
            <person name="Kohler A."/>
            <person name="Jargeat P."/>
            <person name="Nagy L.G."/>
            <person name="Floudas D."/>
            <person name="Copeland A."/>
            <person name="Barry K.W."/>
            <person name="Cichocki N."/>
            <person name="Veneault-Fourrey C."/>
            <person name="LaButti K."/>
            <person name="Lindquist E.A."/>
            <person name="Lipzen A."/>
            <person name="Lundell T."/>
            <person name="Morin E."/>
            <person name="Murat C."/>
            <person name="Sun H."/>
            <person name="Tunlid A."/>
            <person name="Henrissat B."/>
            <person name="Grigoriev I.V."/>
            <person name="Hibbett D.S."/>
            <person name="Martin F."/>
            <person name="Nordberg H.P."/>
            <person name="Cantor M.N."/>
            <person name="Hua S.X."/>
        </authorList>
    </citation>
    <scope>NUCLEOTIDE SEQUENCE [LARGE SCALE GENOMIC DNA]</scope>
    <source>
        <strain evidence="2 3">Ve08.2h10</strain>
    </source>
</reference>
<feature type="compositionally biased region" description="Low complexity" evidence="1">
    <location>
        <begin position="360"/>
        <end position="377"/>
    </location>
</feature>
<organism evidence="2 3">
    <name type="scientific">Paxillus rubicundulus Ve08.2h10</name>
    <dbReference type="NCBI Taxonomy" id="930991"/>
    <lineage>
        <taxon>Eukaryota</taxon>
        <taxon>Fungi</taxon>
        <taxon>Dikarya</taxon>
        <taxon>Basidiomycota</taxon>
        <taxon>Agaricomycotina</taxon>
        <taxon>Agaricomycetes</taxon>
        <taxon>Agaricomycetidae</taxon>
        <taxon>Boletales</taxon>
        <taxon>Paxilineae</taxon>
        <taxon>Paxillaceae</taxon>
        <taxon>Paxillus</taxon>
    </lineage>
</organism>
<keyword evidence="3" id="KW-1185">Reference proteome</keyword>
<evidence type="ECO:0000256" key="1">
    <source>
        <dbReference type="SAM" id="MobiDB-lite"/>
    </source>
</evidence>
<evidence type="ECO:0000313" key="3">
    <source>
        <dbReference type="Proteomes" id="UP000054538"/>
    </source>
</evidence>
<feature type="compositionally biased region" description="Low complexity" evidence="1">
    <location>
        <begin position="49"/>
        <end position="61"/>
    </location>
</feature>
<dbReference type="EMBL" id="KN824823">
    <property type="protein sequence ID" value="KIL00988.1"/>
    <property type="molecule type" value="Genomic_DNA"/>
</dbReference>
<reference evidence="3" key="2">
    <citation type="submission" date="2015-01" db="EMBL/GenBank/DDBJ databases">
        <title>Evolutionary Origins and Diversification of the Mycorrhizal Mutualists.</title>
        <authorList>
            <consortium name="DOE Joint Genome Institute"/>
            <consortium name="Mycorrhizal Genomics Consortium"/>
            <person name="Kohler A."/>
            <person name="Kuo A."/>
            <person name="Nagy L.G."/>
            <person name="Floudas D."/>
            <person name="Copeland A."/>
            <person name="Barry K.W."/>
            <person name="Cichocki N."/>
            <person name="Veneault-Fourrey C."/>
            <person name="LaButti K."/>
            <person name="Lindquist E.A."/>
            <person name="Lipzen A."/>
            <person name="Lundell T."/>
            <person name="Morin E."/>
            <person name="Murat C."/>
            <person name="Riley R."/>
            <person name="Ohm R."/>
            <person name="Sun H."/>
            <person name="Tunlid A."/>
            <person name="Henrissat B."/>
            <person name="Grigoriev I.V."/>
            <person name="Hibbett D.S."/>
            <person name="Martin F."/>
        </authorList>
    </citation>
    <scope>NUCLEOTIDE SEQUENCE [LARGE SCALE GENOMIC DNA]</scope>
    <source>
        <strain evidence="3">Ve08.2h10</strain>
    </source>
</reference>
<dbReference type="AlphaFoldDB" id="A0A0D0DPJ5"/>
<feature type="compositionally biased region" description="Low complexity" evidence="1">
    <location>
        <begin position="300"/>
        <end position="317"/>
    </location>
</feature>
<evidence type="ECO:0000313" key="2">
    <source>
        <dbReference type="EMBL" id="KIL00988.1"/>
    </source>
</evidence>
<dbReference type="InParanoid" id="A0A0D0DPJ5"/>
<name>A0A0D0DPJ5_9AGAM</name>
<gene>
    <name evidence="2" type="ORF">PAXRUDRAFT_820995</name>
</gene>
<feature type="region of interest" description="Disordered" evidence="1">
    <location>
        <begin position="194"/>
        <end position="342"/>
    </location>
</feature>
<proteinExistence type="predicted"/>
<evidence type="ECO:0008006" key="4">
    <source>
        <dbReference type="Google" id="ProtNLM"/>
    </source>
</evidence>
<feature type="compositionally biased region" description="Low complexity" evidence="1">
    <location>
        <begin position="324"/>
        <end position="336"/>
    </location>
</feature>
<feature type="compositionally biased region" description="Polar residues" evidence="1">
    <location>
        <begin position="194"/>
        <end position="251"/>
    </location>
</feature>
<dbReference type="HOGENOM" id="CLU_624100_0_0_1"/>